<dbReference type="Proteomes" id="UP000077355">
    <property type="component" value="Unassembled WGS sequence"/>
</dbReference>
<dbReference type="InterPro" id="IPR018060">
    <property type="entry name" value="HTH_AraC"/>
</dbReference>
<evidence type="ECO:0000313" key="7">
    <source>
        <dbReference type="Proteomes" id="UP000077355"/>
    </source>
</evidence>
<feature type="domain" description="HTH araC/xylS-type" evidence="5">
    <location>
        <begin position="190"/>
        <end position="288"/>
    </location>
</feature>
<keyword evidence="3" id="KW-0010">Activator</keyword>
<accession>A0A168MQA4</accession>
<dbReference type="InterPro" id="IPR037923">
    <property type="entry name" value="HTH-like"/>
</dbReference>
<dbReference type="PANTHER" id="PTHR46796">
    <property type="entry name" value="HTH-TYPE TRANSCRIPTIONAL ACTIVATOR RHAS-RELATED"/>
    <property type="match status" value="1"/>
</dbReference>
<dbReference type="InterPro" id="IPR013096">
    <property type="entry name" value="Cupin_2"/>
</dbReference>
<dbReference type="InterPro" id="IPR020449">
    <property type="entry name" value="Tscrpt_reg_AraC-type_HTH"/>
</dbReference>
<dbReference type="SUPFAM" id="SSF46689">
    <property type="entry name" value="Homeodomain-like"/>
    <property type="match status" value="2"/>
</dbReference>
<dbReference type="PROSITE" id="PS00041">
    <property type="entry name" value="HTH_ARAC_FAMILY_1"/>
    <property type="match status" value="1"/>
</dbReference>
<evidence type="ECO:0000256" key="2">
    <source>
        <dbReference type="ARBA" id="ARBA00023125"/>
    </source>
</evidence>
<dbReference type="CDD" id="cd02208">
    <property type="entry name" value="cupin_RmlC-like"/>
    <property type="match status" value="1"/>
</dbReference>
<dbReference type="Pfam" id="PF07883">
    <property type="entry name" value="Cupin_2"/>
    <property type="match status" value="1"/>
</dbReference>
<keyword evidence="7" id="KW-1185">Reference proteome</keyword>
<evidence type="ECO:0000256" key="4">
    <source>
        <dbReference type="ARBA" id="ARBA00023163"/>
    </source>
</evidence>
<dbReference type="InterPro" id="IPR014710">
    <property type="entry name" value="RmlC-like_jellyroll"/>
</dbReference>
<dbReference type="Pfam" id="PF12833">
    <property type="entry name" value="HTH_18"/>
    <property type="match status" value="1"/>
</dbReference>
<dbReference type="GO" id="GO:0003700">
    <property type="term" value="F:DNA-binding transcription factor activity"/>
    <property type="evidence" value="ECO:0007669"/>
    <property type="project" value="InterPro"/>
</dbReference>
<name>A0A168MQA4_9BACL</name>
<dbReference type="RefSeq" id="WP_068650372.1">
    <property type="nucleotide sequence ID" value="NZ_CP043611.1"/>
</dbReference>
<proteinExistence type="predicted"/>
<dbReference type="SUPFAM" id="SSF51215">
    <property type="entry name" value="Regulatory protein AraC"/>
    <property type="match status" value="1"/>
</dbReference>
<dbReference type="SMART" id="SM00342">
    <property type="entry name" value="HTH_ARAC"/>
    <property type="match status" value="1"/>
</dbReference>
<evidence type="ECO:0000256" key="3">
    <source>
        <dbReference type="ARBA" id="ARBA00023159"/>
    </source>
</evidence>
<evidence type="ECO:0000259" key="5">
    <source>
        <dbReference type="PROSITE" id="PS01124"/>
    </source>
</evidence>
<keyword evidence="1" id="KW-0805">Transcription regulation</keyword>
<dbReference type="GO" id="GO:0043565">
    <property type="term" value="F:sequence-specific DNA binding"/>
    <property type="evidence" value="ECO:0007669"/>
    <property type="project" value="InterPro"/>
</dbReference>
<dbReference type="EMBL" id="LVJI01000018">
    <property type="protein sequence ID" value="OAB44934.1"/>
    <property type="molecule type" value="Genomic_DNA"/>
</dbReference>
<gene>
    <name evidence="6" type="ORF">PBAT_13320</name>
</gene>
<reference evidence="6 7" key="1">
    <citation type="submission" date="2016-03" db="EMBL/GenBank/DDBJ databases">
        <title>Draft genome sequence of Paenibacillus antarcticus CECT 5836.</title>
        <authorList>
            <person name="Shin S.-K."/>
            <person name="Yi H."/>
        </authorList>
    </citation>
    <scope>NUCLEOTIDE SEQUENCE [LARGE SCALE GENOMIC DNA]</scope>
    <source>
        <strain evidence="6 7">CECT 5836</strain>
    </source>
</reference>
<dbReference type="InterPro" id="IPR009057">
    <property type="entry name" value="Homeodomain-like_sf"/>
</dbReference>
<dbReference type="OrthoDB" id="337756at2"/>
<evidence type="ECO:0000256" key="1">
    <source>
        <dbReference type="ARBA" id="ARBA00023015"/>
    </source>
</evidence>
<sequence length="289" mass="33896">MAKIKTETARWVYEFTESTPLSHVSELILLGYDRFQEASPLIVHQHERSYEFVFVESGKVTWEVDGHLFPSHTGQFFYTRPGEWHRASFNFIEPCSIWWMIIADPSEHPGWLNLEDEDRMEIHRQLQQLPRIVFVDSRVREPFSKLRDIIEHNESLASCRVRHYVLDIILQMLNPSSKRPMPFDLQEAMIKLTEAIQAAPEVRWSNKELADQVGVSESHFYRLFHDMYGQSPANYIDRLRIDIACQMLLQQEVSVTSVAMELGYKTSQHFATVFKKYIGLSPSQWRNSS</sequence>
<dbReference type="PRINTS" id="PR00032">
    <property type="entry name" value="HTHARAC"/>
</dbReference>
<dbReference type="InterPro" id="IPR018062">
    <property type="entry name" value="HTH_AraC-typ_CS"/>
</dbReference>
<evidence type="ECO:0000313" key="6">
    <source>
        <dbReference type="EMBL" id="OAB44934.1"/>
    </source>
</evidence>
<keyword evidence="2" id="KW-0238">DNA-binding</keyword>
<comment type="caution">
    <text evidence="6">The sequence shown here is derived from an EMBL/GenBank/DDBJ whole genome shotgun (WGS) entry which is preliminary data.</text>
</comment>
<dbReference type="PROSITE" id="PS01124">
    <property type="entry name" value="HTH_ARAC_FAMILY_2"/>
    <property type="match status" value="1"/>
</dbReference>
<protein>
    <recommendedName>
        <fullName evidence="5">HTH araC/xylS-type domain-containing protein</fullName>
    </recommendedName>
</protein>
<dbReference type="InterPro" id="IPR050204">
    <property type="entry name" value="AraC_XylS_family_regulators"/>
</dbReference>
<dbReference type="AlphaFoldDB" id="A0A168MQA4"/>
<dbReference type="Gene3D" id="1.10.10.60">
    <property type="entry name" value="Homeodomain-like"/>
    <property type="match status" value="2"/>
</dbReference>
<dbReference type="Gene3D" id="2.60.120.10">
    <property type="entry name" value="Jelly Rolls"/>
    <property type="match status" value="1"/>
</dbReference>
<organism evidence="6 7">
    <name type="scientific">Paenibacillus antarcticus</name>
    <dbReference type="NCBI Taxonomy" id="253703"/>
    <lineage>
        <taxon>Bacteria</taxon>
        <taxon>Bacillati</taxon>
        <taxon>Bacillota</taxon>
        <taxon>Bacilli</taxon>
        <taxon>Bacillales</taxon>
        <taxon>Paenibacillaceae</taxon>
        <taxon>Paenibacillus</taxon>
    </lineage>
</organism>
<keyword evidence="4" id="KW-0804">Transcription</keyword>